<evidence type="ECO:0000256" key="4">
    <source>
        <dbReference type="ARBA" id="ARBA00022624"/>
    </source>
</evidence>
<dbReference type="PANTHER" id="PTHR43538">
    <property type="entry name" value="ALPHA-IPM SYNTHASE/HOMOCITRATE SYNTHASE"/>
    <property type="match status" value="1"/>
</dbReference>
<dbReference type="Gene3D" id="3.20.20.70">
    <property type="entry name" value="Aldolase class I"/>
    <property type="match status" value="1"/>
</dbReference>
<dbReference type="InterPro" id="IPR002034">
    <property type="entry name" value="AIPM/Hcit_synth_CS"/>
</dbReference>
<dbReference type="GO" id="GO:0043714">
    <property type="term" value="F:(R)-citramalate synthase activity"/>
    <property type="evidence" value="ECO:0007669"/>
    <property type="project" value="UniProtKB-UniRule"/>
</dbReference>
<evidence type="ECO:0000256" key="6">
    <source>
        <dbReference type="ARBA" id="ARBA00023304"/>
    </source>
</evidence>
<keyword evidence="4" id="KW-0412">Isoleucine biosynthesis</keyword>
<dbReference type="RefSeq" id="WP_013707264.1">
    <property type="nucleotide sequence ID" value="NC_015388.1"/>
</dbReference>
<dbReference type="UniPathway" id="UPA00047">
    <property type="reaction ID" value="UER00066"/>
</dbReference>
<evidence type="ECO:0000256" key="5">
    <source>
        <dbReference type="ARBA" id="ARBA00022679"/>
    </source>
</evidence>
<dbReference type="PROSITE" id="PS50991">
    <property type="entry name" value="PYR_CT"/>
    <property type="match status" value="1"/>
</dbReference>
<comment type="catalytic activity">
    <reaction evidence="7">
        <text>pyruvate + acetyl-CoA + H2O = (3R)-citramalate + CoA + H(+)</text>
        <dbReference type="Rhea" id="RHEA:19045"/>
        <dbReference type="ChEBI" id="CHEBI:15361"/>
        <dbReference type="ChEBI" id="CHEBI:15377"/>
        <dbReference type="ChEBI" id="CHEBI:15378"/>
        <dbReference type="ChEBI" id="CHEBI:30934"/>
        <dbReference type="ChEBI" id="CHEBI:57287"/>
        <dbReference type="ChEBI" id="CHEBI:57288"/>
        <dbReference type="EC" id="2.3.3.21"/>
    </reaction>
</comment>
<dbReference type="EMBL" id="CP002629">
    <property type="protein sequence ID" value="AEB10155.1"/>
    <property type="molecule type" value="Genomic_DNA"/>
</dbReference>
<sequence length="554" mass="61313">MRRVKIYDTTLRDGTQAEYFSLSLADKIRIAEKLSQIGIHYIEGGWPGANPRDRDFFGEIRNYNLDSSLIAAFGSTHHKDRPPESDPVFQELLISQAPVVTIFGKSWNLHVKEVLRTTLERNLEIITHSLRYLKPHVQELFYDAEHFFDGFQADPEYALKTLEAALAGGADCLVLCETNGGALTSKVVEIIKAVQARFPEAPLGIHAHNDGEMGVANSLAAVELGVSQVQGTVNGFGERCGNANLCSIIPGIRLKLGLDCVSDDNLRRMSELSRFVYEIANISPNRYQPYVGRSAFAHKGGVHAAAVKLNPRAYEHIRPELVGNFRNFPVSDLSGKSNIFLLAQTLGLKPADHDAAVQAAAEKIRELTQNRHQLKEADILQTILSKVKELESQGYQFEEADGSLKLLVFASLGKGKDYFRMLSYRIVDQKVGDIEAPVPEATLRVRVGLNEVHTAALGTGPVDALYNALLKALIRFYPRLVEMRLEDYKVRVLPGATGSTAAKVRVFIESRDAHDRWGSVGVSHDIIEASWLALVDSINYKLYKDEHPSLGVAS</sequence>
<evidence type="ECO:0000256" key="7">
    <source>
        <dbReference type="ARBA" id="ARBA00048263"/>
    </source>
</evidence>
<keyword evidence="6" id="KW-0100">Branched-chain amino acid biosynthesis</keyword>
<dbReference type="STRING" id="880072.Desac_2332"/>
<evidence type="ECO:0000256" key="1">
    <source>
        <dbReference type="ARBA" id="ARBA00004743"/>
    </source>
</evidence>
<keyword evidence="11" id="KW-0012">Acyltransferase</keyword>
<dbReference type="Gene3D" id="3.30.160.270">
    <property type="match status" value="1"/>
</dbReference>
<dbReference type="InterPro" id="IPR036230">
    <property type="entry name" value="LeuA_allosteric_dom_sf"/>
</dbReference>
<dbReference type="AlphaFoldDB" id="F2NFN6"/>
<evidence type="ECO:0000259" key="10">
    <source>
        <dbReference type="PROSITE" id="PS50991"/>
    </source>
</evidence>
<dbReference type="InterPro" id="IPR005675">
    <property type="entry name" value="Citramal_synthase"/>
</dbReference>
<dbReference type="GO" id="GO:0003852">
    <property type="term" value="F:2-isopropylmalate synthase activity"/>
    <property type="evidence" value="ECO:0007669"/>
    <property type="project" value="InterPro"/>
</dbReference>
<dbReference type="HOGENOM" id="CLU_022158_7_0_7"/>
<evidence type="ECO:0000313" key="11">
    <source>
        <dbReference type="EMBL" id="AEB10155.1"/>
    </source>
</evidence>
<organism evidence="11 12">
    <name type="scientific">Desulfobacca acetoxidans (strain ATCC 700848 / DSM 11109 / ASRB2)</name>
    <dbReference type="NCBI Taxonomy" id="880072"/>
    <lineage>
        <taxon>Bacteria</taxon>
        <taxon>Pseudomonadati</taxon>
        <taxon>Thermodesulfobacteriota</taxon>
        <taxon>Desulfobaccia</taxon>
        <taxon>Desulfobaccales</taxon>
        <taxon>Desulfobaccaceae</taxon>
        <taxon>Desulfobacca</taxon>
    </lineage>
</organism>
<protein>
    <recommendedName>
        <fullName evidence="8">Citramalate synthase</fullName>
        <ecNumber evidence="8">2.3.3.21</ecNumber>
    </recommendedName>
</protein>
<dbReference type="GO" id="GO:0009097">
    <property type="term" value="P:isoleucine biosynthetic process"/>
    <property type="evidence" value="ECO:0007669"/>
    <property type="project" value="UniProtKB-UniRule"/>
</dbReference>
<dbReference type="OrthoDB" id="9803573at2"/>
<dbReference type="Proteomes" id="UP000000483">
    <property type="component" value="Chromosome"/>
</dbReference>
<name>F2NFN6_DESAR</name>
<keyword evidence="12" id="KW-1185">Reference proteome</keyword>
<dbReference type="PROSITE" id="PS00815">
    <property type="entry name" value="AIPM_HOMOCIT_SYNTH_1"/>
    <property type="match status" value="1"/>
</dbReference>
<evidence type="ECO:0000256" key="8">
    <source>
        <dbReference type="NCBIfam" id="TIGR00977"/>
    </source>
</evidence>
<dbReference type="Pfam" id="PF22617">
    <property type="entry name" value="HCS_D2"/>
    <property type="match status" value="1"/>
</dbReference>
<dbReference type="Gene3D" id="1.10.238.260">
    <property type="match status" value="1"/>
</dbReference>
<dbReference type="SUPFAM" id="SSF51569">
    <property type="entry name" value="Aldolase"/>
    <property type="match status" value="1"/>
</dbReference>
<dbReference type="PANTHER" id="PTHR43538:SF1">
    <property type="entry name" value="(R)-CITRAMALATE SYNTHASE"/>
    <property type="match status" value="1"/>
</dbReference>
<evidence type="ECO:0000256" key="9">
    <source>
        <dbReference type="RuleBase" id="RU003523"/>
    </source>
</evidence>
<evidence type="ECO:0000256" key="3">
    <source>
        <dbReference type="ARBA" id="ARBA00022605"/>
    </source>
</evidence>
<dbReference type="Pfam" id="PF00682">
    <property type="entry name" value="HMGL-like"/>
    <property type="match status" value="1"/>
</dbReference>
<proteinExistence type="inferred from homology"/>
<dbReference type="CDD" id="cd07941">
    <property type="entry name" value="DRE_TIM_LeuA3"/>
    <property type="match status" value="1"/>
</dbReference>
<keyword evidence="3" id="KW-0028">Amino-acid biosynthesis</keyword>
<dbReference type="eggNOG" id="COG0119">
    <property type="taxonomic scope" value="Bacteria"/>
</dbReference>
<dbReference type="GO" id="GO:0009098">
    <property type="term" value="P:L-leucine biosynthetic process"/>
    <property type="evidence" value="ECO:0007669"/>
    <property type="project" value="InterPro"/>
</dbReference>
<gene>
    <name evidence="11" type="ordered locus">Desac_2332</name>
</gene>
<dbReference type="InterPro" id="IPR013709">
    <property type="entry name" value="2-isopropylmalate_synth_dimer"/>
</dbReference>
<evidence type="ECO:0000256" key="2">
    <source>
        <dbReference type="ARBA" id="ARBA00006154"/>
    </source>
</evidence>
<reference evidence="11 12" key="1">
    <citation type="journal article" date="2011" name="Stand. Genomic Sci.">
        <title>Complete genome sequence of the acetate-degrading sulfate reducer Desulfobacca acetoxidans type strain (ASRB2).</title>
        <authorList>
            <person name="Goker M."/>
            <person name="Teshima H."/>
            <person name="Lapidus A."/>
            <person name="Nolan M."/>
            <person name="Lucas S."/>
            <person name="Hammon N."/>
            <person name="Deshpande S."/>
            <person name="Cheng J.F."/>
            <person name="Tapia R."/>
            <person name="Han C."/>
            <person name="Goodwin L."/>
            <person name="Pitluck S."/>
            <person name="Huntemann M."/>
            <person name="Liolios K."/>
            <person name="Ivanova N."/>
            <person name="Pagani I."/>
            <person name="Mavromatis K."/>
            <person name="Ovchinikova G."/>
            <person name="Pati A."/>
            <person name="Chen A."/>
            <person name="Palaniappan K."/>
            <person name="Land M."/>
            <person name="Hauser L."/>
            <person name="Brambilla E.M."/>
            <person name="Rohde M."/>
            <person name="Spring S."/>
            <person name="Detter J.C."/>
            <person name="Woyke T."/>
            <person name="Bristow J."/>
            <person name="Eisen J.A."/>
            <person name="Markowitz V."/>
            <person name="Hugenholtz P."/>
            <person name="Kyrpides N.C."/>
            <person name="Klenk H.P."/>
        </authorList>
    </citation>
    <scope>NUCLEOTIDE SEQUENCE [LARGE SCALE GENOMIC DNA]</scope>
    <source>
        <strain evidence="12">ATCC 700848 / DSM 11109 / ASRB2</strain>
    </source>
</reference>
<dbReference type="InterPro" id="IPR013785">
    <property type="entry name" value="Aldolase_TIM"/>
</dbReference>
<dbReference type="EC" id="2.3.3.21" evidence="8"/>
<feature type="domain" description="Pyruvate carboxyltransferase" evidence="10">
    <location>
        <begin position="4"/>
        <end position="270"/>
    </location>
</feature>
<dbReference type="NCBIfam" id="TIGR00977">
    <property type="entry name" value="citramal_synth"/>
    <property type="match status" value="1"/>
</dbReference>
<reference evidence="12" key="2">
    <citation type="submission" date="2011-03" db="EMBL/GenBank/DDBJ databases">
        <title>The complete genome of Desulfobacca acetoxidans DSM 11109.</title>
        <authorList>
            <consortium name="US DOE Joint Genome Institute (JGI-PGF)"/>
            <person name="Lucas S."/>
            <person name="Copeland A."/>
            <person name="Lapidus A."/>
            <person name="Bruce D."/>
            <person name="Goodwin L."/>
            <person name="Pitluck S."/>
            <person name="Peters L."/>
            <person name="Kyrpides N."/>
            <person name="Mavromatis K."/>
            <person name="Ivanova N."/>
            <person name="Ovchinnikova G."/>
            <person name="Teshima H."/>
            <person name="Detter J.C."/>
            <person name="Han C."/>
            <person name="Land M."/>
            <person name="Hauser L."/>
            <person name="Markowitz V."/>
            <person name="Cheng J.-F."/>
            <person name="Hugenholtz P."/>
            <person name="Woyke T."/>
            <person name="Wu D."/>
            <person name="Spring S."/>
            <person name="Schueler E."/>
            <person name="Brambilla E."/>
            <person name="Klenk H.-P."/>
            <person name="Eisen J.A."/>
        </authorList>
    </citation>
    <scope>NUCLEOTIDE SEQUENCE [LARGE SCALE GENOMIC DNA]</scope>
    <source>
        <strain evidence="12">ATCC 700848 / DSM 11109 / ASRB2</strain>
    </source>
</reference>
<comment type="similarity">
    <text evidence="2 9">Belongs to the alpha-IPM synthase/homocitrate synthase family.</text>
</comment>
<accession>F2NFN6</accession>
<dbReference type="SMART" id="SM00917">
    <property type="entry name" value="LeuA_dimer"/>
    <property type="match status" value="1"/>
</dbReference>
<dbReference type="SUPFAM" id="SSF110921">
    <property type="entry name" value="2-isopropylmalate synthase LeuA, allosteric (dimerisation) domain"/>
    <property type="match status" value="1"/>
</dbReference>
<dbReference type="InterPro" id="IPR054691">
    <property type="entry name" value="LeuA/HCS_post-cat"/>
</dbReference>
<comment type="pathway">
    <text evidence="1">Amino-acid biosynthesis; L-isoleucine biosynthesis; 2-oxobutanoate from pyruvate: step 1/3.</text>
</comment>
<dbReference type="Pfam" id="PF08502">
    <property type="entry name" value="LeuA_dimer"/>
    <property type="match status" value="1"/>
</dbReference>
<dbReference type="InterPro" id="IPR000891">
    <property type="entry name" value="PYR_CT"/>
</dbReference>
<evidence type="ECO:0000313" key="12">
    <source>
        <dbReference type="Proteomes" id="UP000000483"/>
    </source>
</evidence>
<keyword evidence="5 9" id="KW-0808">Transferase</keyword>
<dbReference type="KEGG" id="dao:Desac_2332"/>